<feature type="compositionally biased region" description="Polar residues" evidence="1">
    <location>
        <begin position="249"/>
        <end position="265"/>
    </location>
</feature>
<gene>
    <name evidence="2" type="ORF">NDU88_001294</name>
</gene>
<dbReference type="Proteomes" id="UP001066276">
    <property type="component" value="Chromosome 1_1"/>
</dbReference>
<protein>
    <submittedName>
        <fullName evidence="2">Uncharacterized protein</fullName>
    </submittedName>
</protein>
<feature type="region of interest" description="Disordered" evidence="1">
    <location>
        <begin position="1"/>
        <end position="294"/>
    </location>
</feature>
<dbReference type="AlphaFoldDB" id="A0AAV7WM12"/>
<feature type="compositionally biased region" description="Polar residues" evidence="1">
    <location>
        <begin position="81"/>
        <end position="97"/>
    </location>
</feature>
<keyword evidence="3" id="KW-1185">Reference proteome</keyword>
<name>A0AAV7WM12_PLEWA</name>
<feature type="compositionally biased region" description="Polar residues" evidence="1">
    <location>
        <begin position="1"/>
        <end position="12"/>
    </location>
</feature>
<organism evidence="2 3">
    <name type="scientific">Pleurodeles waltl</name>
    <name type="common">Iberian ribbed newt</name>
    <dbReference type="NCBI Taxonomy" id="8319"/>
    <lineage>
        <taxon>Eukaryota</taxon>
        <taxon>Metazoa</taxon>
        <taxon>Chordata</taxon>
        <taxon>Craniata</taxon>
        <taxon>Vertebrata</taxon>
        <taxon>Euteleostomi</taxon>
        <taxon>Amphibia</taxon>
        <taxon>Batrachia</taxon>
        <taxon>Caudata</taxon>
        <taxon>Salamandroidea</taxon>
        <taxon>Salamandridae</taxon>
        <taxon>Pleurodelinae</taxon>
        <taxon>Pleurodeles</taxon>
    </lineage>
</organism>
<evidence type="ECO:0000313" key="3">
    <source>
        <dbReference type="Proteomes" id="UP001066276"/>
    </source>
</evidence>
<sequence>MGSSSRHATSTCGPKPKKPQQDSPPAQSGRRELSTGPFTRGPPPEVQSKGTPHKAMDRKSSTAPRAPASLLQVGPSRRRSTPPSWEGLTSTTRTSRQPRGAKPGPARAHSLTRGGPRPGKTAKSPSNHRCLSPLLDRPQGNPPQLPQPTPRREGLVSAAHASRQPCTTRDQAVPGQAQPVPTASRGPWPGKAAEGPPSRRRLSPLTSGAAGETPSRHPQQLVAARAIRARRSSSGQARRRQGLRLPAGSQGSESANLRTTGNPVHTQRPLAGENASSTAESGEMKDYSPKSGRASRCDGYLAGRLAPPPQPIVKFAGQILLASQGN</sequence>
<proteinExistence type="predicted"/>
<feature type="compositionally biased region" description="Basic residues" evidence="1">
    <location>
        <begin position="227"/>
        <end position="242"/>
    </location>
</feature>
<comment type="caution">
    <text evidence="2">The sequence shown here is derived from an EMBL/GenBank/DDBJ whole genome shotgun (WGS) entry which is preliminary data.</text>
</comment>
<reference evidence="2" key="1">
    <citation type="journal article" date="2022" name="bioRxiv">
        <title>Sequencing and chromosome-scale assembly of the giantPleurodeles waltlgenome.</title>
        <authorList>
            <person name="Brown T."/>
            <person name="Elewa A."/>
            <person name="Iarovenko S."/>
            <person name="Subramanian E."/>
            <person name="Araus A.J."/>
            <person name="Petzold A."/>
            <person name="Susuki M."/>
            <person name="Suzuki K.-i.T."/>
            <person name="Hayashi T."/>
            <person name="Toyoda A."/>
            <person name="Oliveira C."/>
            <person name="Osipova E."/>
            <person name="Leigh N.D."/>
            <person name="Simon A."/>
            <person name="Yun M.H."/>
        </authorList>
    </citation>
    <scope>NUCLEOTIDE SEQUENCE</scope>
    <source>
        <strain evidence="2">20211129_DDA</strain>
        <tissue evidence="2">Liver</tissue>
    </source>
</reference>
<accession>A0AAV7WM12</accession>
<dbReference type="EMBL" id="JANPWB010000001">
    <property type="protein sequence ID" value="KAJ1213662.1"/>
    <property type="molecule type" value="Genomic_DNA"/>
</dbReference>
<feature type="compositionally biased region" description="Pro residues" evidence="1">
    <location>
        <begin position="140"/>
        <end position="149"/>
    </location>
</feature>
<evidence type="ECO:0000313" key="2">
    <source>
        <dbReference type="EMBL" id="KAJ1213662.1"/>
    </source>
</evidence>
<evidence type="ECO:0000256" key="1">
    <source>
        <dbReference type="SAM" id="MobiDB-lite"/>
    </source>
</evidence>